<keyword evidence="4" id="KW-1185">Reference proteome</keyword>
<keyword evidence="2" id="KW-1133">Transmembrane helix</keyword>
<accession>A0AAV7JAA6</accession>
<dbReference type="AlphaFoldDB" id="A0AAV7JAA6"/>
<gene>
    <name evidence="3" type="ORF">KQX54_020559</name>
</gene>
<dbReference type="EMBL" id="JAHXZJ010000001">
    <property type="protein sequence ID" value="KAH0568374.1"/>
    <property type="molecule type" value="Genomic_DNA"/>
</dbReference>
<proteinExistence type="predicted"/>
<organism evidence="3 4">
    <name type="scientific">Cotesia glomerata</name>
    <name type="common">Lepidopteran parasitic wasp</name>
    <name type="synonym">Apanteles glomeratus</name>
    <dbReference type="NCBI Taxonomy" id="32391"/>
    <lineage>
        <taxon>Eukaryota</taxon>
        <taxon>Metazoa</taxon>
        <taxon>Ecdysozoa</taxon>
        <taxon>Arthropoda</taxon>
        <taxon>Hexapoda</taxon>
        <taxon>Insecta</taxon>
        <taxon>Pterygota</taxon>
        <taxon>Neoptera</taxon>
        <taxon>Endopterygota</taxon>
        <taxon>Hymenoptera</taxon>
        <taxon>Apocrita</taxon>
        <taxon>Ichneumonoidea</taxon>
        <taxon>Braconidae</taxon>
        <taxon>Microgastrinae</taxon>
        <taxon>Cotesia</taxon>
    </lineage>
</organism>
<feature type="transmembrane region" description="Helical" evidence="2">
    <location>
        <begin position="12"/>
        <end position="33"/>
    </location>
</feature>
<evidence type="ECO:0000313" key="4">
    <source>
        <dbReference type="Proteomes" id="UP000826195"/>
    </source>
</evidence>
<evidence type="ECO:0000256" key="2">
    <source>
        <dbReference type="SAM" id="Phobius"/>
    </source>
</evidence>
<comment type="caution">
    <text evidence="3">The sequence shown here is derived from an EMBL/GenBank/DDBJ whole genome shotgun (WGS) entry which is preliminary data.</text>
</comment>
<keyword evidence="2" id="KW-0812">Transmembrane</keyword>
<reference evidence="3 4" key="1">
    <citation type="journal article" date="2021" name="J. Hered.">
        <title>A chromosome-level genome assembly of the parasitoid wasp, Cotesia glomerata (Hymenoptera: Braconidae).</title>
        <authorList>
            <person name="Pinto B.J."/>
            <person name="Weis J.J."/>
            <person name="Gamble T."/>
            <person name="Ode P.J."/>
            <person name="Paul R."/>
            <person name="Zaspel J.M."/>
        </authorList>
    </citation>
    <scope>NUCLEOTIDE SEQUENCE [LARGE SCALE GENOMIC DNA]</scope>
    <source>
        <strain evidence="3">CgM1</strain>
    </source>
</reference>
<dbReference type="Proteomes" id="UP000826195">
    <property type="component" value="Unassembled WGS sequence"/>
</dbReference>
<keyword evidence="2" id="KW-0472">Membrane</keyword>
<evidence type="ECO:0000256" key="1">
    <source>
        <dbReference type="SAM" id="MobiDB-lite"/>
    </source>
</evidence>
<sequence length="124" mass="13720">MLLGVYTEQIETRAVVVGLVVNTVCIVYCIGHLSRTRTGGNLLFTTRLFALVYWGRRRTHRCVARPTNNDASTAEVRLELSAEQLIGANDDRRASSKPKTESRTRDSPLQAPAFGALRESTIEG</sequence>
<name>A0AAV7JAA6_COTGL</name>
<protein>
    <submittedName>
        <fullName evidence="3">Uncharacterized protein</fullName>
    </submittedName>
</protein>
<feature type="region of interest" description="Disordered" evidence="1">
    <location>
        <begin position="83"/>
        <end position="111"/>
    </location>
</feature>
<feature type="compositionally biased region" description="Basic and acidic residues" evidence="1">
    <location>
        <begin position="89"/>
        <end position="106"/>
    </location>
</feature>
<evidence type="ECO:0000313" key="3">
    <source>
        <dbReference type="EMBL" id="KAH0568374.1"/>
    </source>
</evidence>